<feature type="region of interest" description="Disordered" evidence="1">
    <location>
        <begin position="120"/>
        <end position="195"/>
    </location>
</feature>
<dbReference type="AlphaFoldDB" id="R0JZI7"/>
<proteinExistence type="predicted"/>
<reference evidence="3" key="1">
    <citation type="journal article" date="2013" name="Nat. Genet.">
        <title>The duck genome and transcriptome provide insight into an avian influenza virus reservoir species.</title>
        <authorList>
            <person name="Huang Y."/>
            <person name="Li Y."/>
            <person name="Burt D.W."/>
            <person name="Chen H."/>
            <person name="Zhang Y."/>
            <person name="Qian W."/>
            <person name="Kim H."/>
            <person name="Gan S."/>
            <person name="Zhao Y."/>
            <person name="Li J."/>
            <person name="Yi K."/>
            <person name="Feng H."/>
            <person name="Zhu P."/>
            <person name="Li B."/>
            <person name="Liu Q."/>
            <person name="Fairley S."/>
            <person name="Magor K.E."/>
            <person name="Du Z."/>
            <person name="Hu X."/>
            <person name="Goodman L."/>
            <person name="Tafer H."/>
            <person name="Vignal A."/>
            <person name="Lee T."/>
            <person name="Kim K.W."/>
            <person name="Sheng Z."/>
            <person name="An Y."/>
            <person name="Searle S."/>
            <person name="Herrero J."/>
            <person name="Groenen M.A."/>
            <person name="Crooijmans R.P."/>
            <person name="Faraut T."/>
            <person name="Cai Q."/>
            <person name="Webster R.G."/>
            <person name="Aldridge J.R."/>
            <person name="Warren W.C."/>
            <person name="Bartschat S."/>
            <person name="Kehr S."/>
            <person name="Marz M."/>
            <person name="Stadler P.F."/>
            <person name="Smith J."/>
            <person name="Kraus R.H."/>
            <person name="Zhao Y."/>
            <person name="Ren L."/>
            <person name="Fei J."/>
            <person name="Morisson M."/>
            <person name="Kaiser P."/>
            <person name="Griffin D.K."/>
            <person name="Rao M."/>
            <person name="Pitel F."/>
            <person name="Wang J."/>
            <person name="Li N."/>
        </authorList>
    </citation>
    <scope>NUCLEOTIDE SEQUENCE [LARGE SCALE GENOMIC DNA]</scope>
</reference>
<dbReference type="Proteomes" id="UP000296049">
    <property type="component" value="Unassembled WGS sequence"/>
</dbReference>
<protein>
    <submittedName>
        <fullName evidence="2">Uncharacterized protein</fullName>
    </submittedName>
</protein>
<gene>
    <name evidence="2" type="ORF">Anapl_01631</name>
</gene>
<feature type="compositionally biased region" description="Basic and acidic residues" evidence="1">
    <location>
        <begin position="174"/>
        <end position="188"/>
    </location>
</feature>
<dbReference type="EMBL" id="KB742931">
    <property type="protein sequence ID" value="EOB02747.1"/>
    <property type="molecule type" value="Genomic_DNA"/>
</dbReference>
<organism evidence="2 3">
    <name type="scientific">Anas platyrhynchos</name>
    <name type="common">Mallard</name>
    <name type="synonym">Anas boschas</name>
    <dbReference type="NCBI Taxonomy" id="8839"/>
    <lineage>
        <taxon>Eukaryota</taxon>
        <taxon>Metazoa</taxon>
        <taxon>Chordata</taxon>
        <taxon>Craniata</taxon>
        <taxon>Vertebrata</taxon>
        <taxon>Euteleostomi</taxon>
        <taxon>Archelosauria</taxon>
        <taxon>Archosauria</taxon>
        <taxon>Dinosauria</taxon>
        <taxon>Saurischia</taxon>
        <taxon>Theropoda</taxon>
        <taxon>Coelurosauria</taxon>
        <taxon>Aves</taxon>
        <taxon>Neognathae</taxon>
        <taxon>Galloanserae</taxon>
        <taxon>Anseriformes</taxon>
        <taxon>Anatidae</taxon>
        <taxon>Anatinae</taxon>
        <taxon>Anas</taxon>
    </lineage>
</organism>
<evidence type="ECO:0000256" key="1">
    <source>
        <dbReference type="SAM" id="MobiDB-lite"/>
    </source>
</evidence>
<evidence type="ECO:0000313" key="2">
    <source>
        <dbReference type="EMBL" id="EOB02747.1"/>
    </source>
</evidence>
<sequence length="220" mass="24532">MRLVKRIRVRIVRDSICCCKERRSSTLYTQKSGPRESCWKCKCFSQATEESRNESAGQLQMKLQSGSMKILQIQEEREKRMHDITRRCSPVFGMEEKAQCLLLREGKAARACQARSLTWNTKEHPGSSQIHHSQGEIMGSGSEQAGRGDGGAAEEHTDSSCRAGAIRQSGLKKFKQEEAKTSDGEIHTPSKAAAKGADEKVLSALKVLKCSTDMGFFRYL</sequence>
<accession>R0JZI7</accession>
<evidence type="ECO:0000313" key="3">
    <source>
        <dbReference type="Proteomes" id="UP000296049"/>
    </source>
</evidence>
<name>R0JZI7_ANAPL</name>
<feature type="compositionally biased region" description="Polar residues" evidence="1">
    <location>
        <begin position="120"/>
        <end position="132"/>
    </location>
</feature>
<keyword evidence="3" id="KW-1185">Reference proteome</keyword>